<dbReference type="Proteomes" id="UP000076880">
    <property type="component" value="Unassembled WGS sequence"/>
</dbReference>
<accession>A0ABR5YP44</accession>
<keyword evidence="3" id="KW-1185">Reference proteome</keyword>
<sequence>MFKKQLIFSLMLLPILVHAKSPGCAAIGLFMESTLFNALSNELKIDTSTVDETKAKVELIDISPASKIYAESLAKIDYAKDHNKEKTLAIYKKIYLSSYFENNVKTITAKYTYINKDAKKDVFIASSLMNKDECSIRFNGYIILSRQF</sequence>
<keyword evidence="1" id="KW-0732">Signal</keyword>
<dbReference type="RefSeq" id="WP_063450286.1">
    <property type="nucleotide sequence ID" value="NZ_LVVA01000012.1"/>
</dbReference>
<evidence type="ECO:0000313" key="2">
    <source>
        <dbReference type="EMBL" id="KZR33407.1"/>
    </source>
</evidence>
<name>A0ABR5YP44_9ENTR</name>
<protein>
    <submittedName>
        <fullName evidence="2">Shiga toxin A subunit</fullName>
    </submittedName>
</protein>
<organism evidence="2 3">
    <name type="scientific">Enterobacter genomosp. S</name>
    <dbReference type="NCBI Taxonomy" id="2364151"/>
    <lineage>
        <taxon>Bacteria</taxon>
        <taxon>Pseudomonadati</taxon>
        <taxon>Pseudomonadota</taxon>
        <taxon>Gammaproteobacteria</taxon>
        <taxon>Enterobacterales</taxon>
        <taxon>Enterobacteriaceae</taxon>
        <taxon>Enterobacter</taxon>
        <taxon>Enterobacter cloacae complex</taxon>
        <taxon>Enterobacter cloacae complex clade S</taxon>
    </lineage>
</organism>
<proteinExistence type="predicted"/>
<reference evidence="3" key="1">
    <citation type="submission" date="2016-03" db="EMBL/GenBank/DDBJ databases">
        <title>WGS of SAMN04393274.</title>
        <authorList>
            <person name="Adams M."/>
            <person name="Sutton G."/>
            <person name="Nelson K."/>
            <person name="Thaden J."/>
            <person name="Fowler V."/>
            <person name="Mccorrison J."/>
            <person name="Sanka R."/>
            <person name="Brinkac L."/>
            <person name="Nierman W."/>
        </authorList>
    </citation>
    <scope>NUCLEOTIDE SEQUENCE [LARGE SCALE GENOMIC DNA]</scope>
    <source>
        <strain evidence="3">GN06232</strain>
    </source>
</reference>
<gene>
    <name evidence="2" type="ORF">A3466_10410</name>
</gene>
<dbReference type="EMBL" id="LVVA01000012">
    <property type="protein sequence ID" value="KZR33407.1"/>
    <property type="molecule type" value="Genomic_DNA"/>
</dbReference>
<feature type="chain" id="PRO_5046343423" evidence="1">
    <location>
        <begin position="20"/>
        <end position="148"/>
    </location>
</feature>
<comment type="caution">
    <text evidence="2">The sequence shown here is derived from an EMBL/GenBank/DDBJ whole genome shotgun (WGS) entry which is preliminary data.</text>
</comment>
<evidence type="ECO:0000256" key="1">
    <source>
        <dbReference type="SAM" id="SignalP"/>
    </source>
</evidence>
<feature type="signal peptide" evidence="1">
    <location>
        <begin position="1"/>
        <end position="19"/>
    </location>
</feature>
<evidence type="ECO:0000313" key="3">
    <source>
        <dbReference type="Proteomes" id="UP000076880"/>
    </source>
</evidence>